<name>A0ABS5M5B5_9MICO</name>
<organism evidence="1 2">
    <name type="scientific">Leucobacter manosquensis</name>
    <dbReference type="NCBI Taxonomy" id="2810611"/>
    <lineage>
        <taxon>Bacteria</taxon>
        <taxon>Bacillati</taxon>
        <taxon>Actinomycetota</taxon>
        <taxon>Actinomycetes</taxon>
        <taxon>Micrococcales</taxon>
        <taxon>Microbacteriaceae</taxon>
        <taxon>Leucobacter</taxon>
    </lineage>
</organism>
<evidence type="ECO:0000313" key="2">
    <source>
        <dbReference type="Proteomes" id="UP000811492"/>
    </source>
</evidence>
<protein>
    <submittedName>
        <fullName evidence="1">Uncharacterized protein</fullName>
    </submittedName>
</protein>
<dbReference type="RefSeq" id="WP_211649416.1">
    <property type="nucleotide sequence ID" value="NZ_JAFEVO010000001.1"/>
</dbReference>
<dbReference type="Proteomes" id="UP000811492">
    <property type="component" value="Unassembled WGS sequence"/>
</dbReference>
<comment type="caution">
    <text evidence="1">The sequence shown here is derived from an EMBL/GenBank/DDBJ whole genome shotgun (WGS) entry which is preliminary data.</text>
</comment>
<gene>
    <name evidence="1" type="ORF">JSQ98_09360</name>
</gene>
<accession>A0ABS5M5B5</accession>
<keyword evidence="2" id="KW-1185">Reference proteome</keyword>
<dbReference type="EMBL" id="JAFEVO010000001">
    <property type="protein sequence ID" value="MBS3182397.1"/>
    <property type="molecule type" value="Genomic_DNA"/>
</dbReference>
<sequence>MVGEHDRQESEAQTRLATQAIQFARSLFNKLPSDLPTPEIGSMLHLEREYTKRGSTDTLVMTHRARAHENLSRIFDTMIDEEGGRLLAYPFSIYSLIRPSIEAAAVAMWLVKSSKKADRVLRALQMAYRDSSETLKFVEIIKGKNGAKSARDAKEKTLERLKELQNTVGPLRQVELGNPPTYTQILTSVSPKPRGSATGYGISSPLVIWKASSAFLHGSDETVRALSDIRQIDDFEEGVASFEITPNMQMLAVSIRAVVDLLSELDERYLFLATHDHRHRPVGGSK</sequence>
<evidence type="ECO:0000313" key="1">
    <source>
        <dbReference type="EMBL" id="MBS3182397.1"/>
    </source>
</evidence>
<reference evidence="1 2" key="1">
    <citation type="submission" date="2021-02" db="EMBL/GenBank/DDBJ databases">
        <title>Draft genome and description of Leucobacter sp nov strain Marseille-Q4368.</title>
        <authorList>
            <person name="Boxberger M."/>
            <person name="La Scola B."/>
        </authorList>
    </citation>
    <scope>NUCLEOTIDE SEQUENCE [LARGE SCALE GENOMIC DNA]</scope>
    <source>
        <strain evidence="1 2">Marseille-Q4368</strain>
    </source>
</reference>
<proteinExistence type="predicted"/>